<organism evidence="6 7">
    <name type="scientific">Culter alburnus</name>
    <name type="common">Topmouth culter</name>
    <dbReference type="NCBI Taxonomy" id="194366"/>
    <lineage>
        <taxon>Eukaryota</taxon>
        <taxon>Metazoa</taxon>
        <taxon>Chordata</taxon>
        <taxon>Craniata</taxon>
        <taxon>Vertebrata</taxon>
        <taxon>Euteleostomi</taxon>
        <taxon>Actinopterygii</taxon>
        <taxon>Neopterygii</taxon>
        <taxon>Teleostei</taxon>
        <taxon>Ostariophysi</taxon>
        <taxon>Cypriniformes</taxon>
        <taxon>Xenocyprididae</taxon>
        <taxon>Xenocypridinae</taxon>
        <taxon>Culter</taxon>
    </lineage>
</organism>
<dbReference type="GO" id="GO:0009897">
    <property type="term" value="C:external side of plasma membrane"/>
    <property type="evidence" value="ECO:0007669"/>
    <property type="project" value="TreeGrafter"/>
</dbReference>
<feature type="domain" description="Ig-like" evidence="5">
    <location>
        <begin position="655"/>
        <end position="737"/>
    </location>
</feature>
<dbReference type="SUPFAM" id="SSF48726">
    <property type="entry name" value="Immunoglobulin"/>
    <property type="match status" value="12"/>
</dbReference>
<dbReference type="InterPro" id="IPR007110">
    <property type="entry name" value="Ig-like_dom"/>
</dbReference>
<feature type="region of interest" description="Disordered" evidence="3">
    <location>
        <begin position="546"/>
        <end position="577"/>
    </location>
</feature>
<feature type="domain" description="Ig-like" evidence="5">
    <location>
        <begin position="1060"/>
        <end position="1130"/>
    </location>
</feature>
<dbReference type="GO" id="GO:0007166">
    <property type="term" value="P:cell surface receptor signaling pathway"/>
    <property type="evidence" value="ECO:0007669"/>
    <property type="project" value="TreeGrafter"/>
</dbReference>
<feature type="domain" description="Ig-like" evidence="5">
    <location>
        <begin position="137"/>
        <end position="243"/>
    </location>
</feature>
<dbReference type="Pfam" id="PF13895">
    <property type="entry name" value="Ig_2"/>
    <property type="match status" value="2"/>
</dbReference>
<keyword evidence="7" id="KW-1185">Reference proteome</keyword>
<dbReference type="InterPro" id="IPR050488">
    <property type="entry name" value="Ig_Fc_receptor"/>
</dbReference>
<feature type="domain" description="Ig-like" evidence="5">
    <location>
        <begin position="571"/>
        <end position="648"/>
    </location>
</feature>
<dbReference type="SMART" id="SM00409">
    <property type="entry name" value="IG"/>
    <property type="match status" value="13"/>
</dbReference>
<keyword evidence="4" id="KW-0812">Transmembrane</keyword>
<feature type="domain" description="Ig-like" evidence="5">
    <location>
        <begin position="744"/>
        <end position="822"/>
    </location>
</feature>
<proteinExistence type="predicted"/>
<dbReference type="GO" id="GO:0004888">
    <property type="term" value="F:transmembrane signaling receptor activity"/>
    <property type="evidence" value="ECO:0007669"/>
    <property type="project" value="TreeGrafter"/>
</dbReference>
<comment type="caution">
    <text evidence="6">The sequence shown here is derived from an EMBL/GenBank/DDBJ whole genome shotgun (WGS) entry which is preliminary data.</text>
</comment>
<evidence type="ECO:0000256" key="4">
    <source>
        <dbReference type="SAM" id="Phobius"/>
    </source>
</evidence>
<gene>
    <name evidence="6" type="ORF">ABG768_025648</name>
</gene>
<dbReference type="PANTHER" id="PTHR11481:SF64">
    <property type="entry name" value="FC RECEPTOR-LIKE PROTEIN 4"/>
    <property type="match status" value="1"/>
</dbReference>
<feature type="region of interest" description="Disordered" evidence="3">
    <location>
        <begin position="1513"/>
        <end position="1532"/>
    </location>
</feature>
<dbReference type="PROSITE" id="PS50835">
    <property type="entry name" value="IG_LIKE"/>
    <property type="match status" value="12"/>
</dbReference>
<feature type="compositionally biased region" description="Polar residues" evidence="3">
    <location>
        <begin position="1482"/>
        <end position="1493"/>
    </location>
</feature>
<dbReference type="Gene3D" id="2.60.40.10">
    <property type="entry name" value="Immunoglobulins"/>
    <property type="match status" value="13"/>
</dbReference>
<feature type="domain" description="Ig-like" evidence="5">
    <location>
        <begin position="250"/>
        <end position="355"/>
    </location>
</feature>
<feature type="domain" description="Ig-like" evidence="5">
    <location>
        <begin position="456"/>
        <end position="564"/>
    </location>
</feature>
<dbReference type="SMART" id="SM00408">
    <property type="entry name" value="IGc2"/>
    <property type="match status" value="11"/>
</dbReference>
<feature type="compositionally biased region" description="Low complexity" evidence="3">
    <location>
        <begin position="554"/>
        <end position="564"/>
    </location>
</feature>
<dbReference type="PANTHER" id="PTHR11481">
    <property type="entry name" value="IMMUNOGLOBULIN FC RECEPTOR"/>
    <property type="match status" value="1"/>
</dbReference>
<dbReference type="Proteomes" id="UP001479290">
    <property type="component" value="Unassembled WGS sequence"/>
</dbReference>
<feature type="region of interest" description="Disordered" evidence="3">
    <location>
        <begin position="1474"/>
        <end position="1504"/>
    </location>
</feature>
<feature type="domain" description="Ig-like" evidence="5">
    <location>
        <begin position="1218"/>
        <end position="1304"/>
    </location>
</feature>
<keyword evidence="2" id="KW-1015">Disulfide bond</keyword>
<evidence type="ECO:0000313" key="6">
    <source>
        <dbReference type="EMBL" id="KAK9972333.1"/>
    </source>
</evidence>
<evidence type="ECO:0000313" key="7">
    <source>
        <dbReference type="Proteomes" id="UP001479290"/>
    </source>
</evidence>
<evidence type="ECO:0000256" key="1">
    <source>
        <dbReference type="ARBA" id="ARBA00022729"/>
    </source>
</evidence>
<name>A0AAW2AH01_CULAL</name>
<evidence type="ECO:0000256" key="2">
    <source>
        <dbReference type="ARBA" id="ARBA00023157"/>
    </source>
</evidence>
<feature type="compositionally biased region" description="Basic residues" evidence="3">
    <location>
        <begin position="1513"/>
        <end position="1525"/>
    </location>
</feature>
<feature type="domain" description="Ig-like" evidence="5">
    <location>
        <begin position="839"/>
        <end position="906"/>
    </location>
</feature>
<feature type="domain" description="Ig-like" evidence="5">
    <location>
        <begin position="929"/>
        <end position="1039"/>
    </location>
</feature>
<keyword evidence="4" id="KW-1133">Transmembrane helix</keyword>
<keyword evidence="1" id="KW-0732">Signal</keyword>
<feature type="transmembrane region" description="Helical" evidence="4">
    <location>
        <begin position="1313"/>
        <end position="1336"/>
    </location>
</feature>
<evidence type="ECO:0000256" key="3">
    <source>
        <dbReference type="SAM" id="MobiDB-lite"/>
    </source>
</evidence>
<feature type="domain" description="Ig-like" evidence="5">
    <location>
        <begin position="42"/>
        <end position="132"/>
    </location>
</feature>
<reference evidence="6 7" key="1">
    <citation type="submission" date="2024-05" db="EMBL/GenBank/DDBJ databases">
        <title>A high-quality chromosomal-level genome assembly of Topmouth culter (Culter alburnus).</title>
        <authorList>
            <person name="Zhao H."/>
        </authorList>
    </citation>
    <scope>NUCLEOTIDE SEQUENCE [LARGE SCALE GENOMIC DNA]</scope>
    <source>
        <strain evidence="6">CATC2023</strain>
        <tissue evidence="6">Muscle</tissue>
    </source>
</reference>
<accession>A0AAW2AH01</accession>
<dbReference type="InterPro" id="IPR003598">
    <property type="entry name" value="Ig_sub2"/>
</dbReference>
<dbReference type="GO" id="GO:0006955">
    <property type="term" value="P:immune response"/>
    <property type="evidence" value="ECO:0007669"/>
    <property type="project" value="TreeGrafter"/>
</dbReference>
<dbReference type="InterPro" id="IPR003599">
    <property type="entry name" value="Ig_sub"/>
</dbReference>
<evidence type="ECO:0000259" key="5">
    <source>
        <dbReference type="PROSITE" id="PS50835"/>
    </source>
</evidence>
<dbReference type="EMBL" id="JAWDJR010000007">
    <property type="protein sequence ID" value="KAK9972333.1"/>
    <property type="molecule type" value="Genomic_DNA"/>
</dbReference>
<dbReference type="Pfam" id="PF13927">
    <property type="entry name" value="Ig_3"/>
    <property type="match status" value="5"/>
</dbReference>
<sequence length="1532" mass="173200">MFQCVICIVLNEWKCFISVFLLLLVLMSLIHSGFNQYAEDLPTSTLTVTPDNHVFTGERVNLKCEINSDRSDWRYEWYKGRSLLQMSVRHTVNRDTLSIVGAVTSDQDQYWCRGLRDGRPNSSQSSSAVYLSVKDLPTSTLTVTPDISVFTGETVSLKCVIETYSNWRWRNYQIDNRWRDWTHEWRYEWYKGSKDSVLQKSGRYTVNRDTLSIVGAVTSVQDQYWCRGLRDGRPNSSQSSSVSLSVKDSPIYTLTVTPDRSVFTGETVNLKCVIETYSNWIWRNYRINDWRDWTLEWKYKWYKGSKDSVLQTSERYTVNRDTLSIVKAVVSDQGQFWCRGLRDGRPNSSQSSSVSLSVKDLPTSTLTVTPDRSVFTGERVNLKCQIKSDHSDWRYEWNKDSSMLQTSERYAVNRDTLSIVKAVVSDQGQYMCKGHIDGRSVSSQSSSVSLSVKDLPTSTLTVTPDRSVFTGERVNLKCVIETYRYWIWRNYQINDWRDWTQEWRYEWYKGSKDSVLQTSERYTVNRDTLSIVGAVTSDQDQYWCRGQRDGRPNSSQSSSAVSLSVKDKPKPNLTVSPQSSVFTGDTVTLNCDVGQSTGWTFLWRKDSNPESTDEATKTISSVKVSDGGTYQCRAARGNYYTELSDTIKITMRERPKPVVRVQPDVRVFRGEMVTFTCDIQATGVWRYSWYKDHYSRGQDQLYKITYVDRSHAGVYSCRGTQTEAPQYSQFSDRVTLTVSDLPTPTLTVTPDRSVFTGERVNLKCEINSDRSYWRYEWNKDSSMLQTSERYTVNRDTLSIVKAVVSDQGQYTCKGHIDGRSVSSRSSSVYLSVMGLKPKPELTSDPAGAALTGNTVNLTCGIDLSTEYWDFYWYKHTLNPETEKTETNSYRLKIDSVSDGGHYWCRAGRGKPVYYTNYSDALWVNVTESPKAVLTVRPDERVFRGETVTLRCDIKWGGKTEWTYRWEIEGTNNLYINSANRCTKQECCTSGPNKQKHREAVSLCSTQELNISSVDHFHSGKYTCAGQINTQISQRSDAVTLTVSDEAQAAVRVSPQPWPTEGESVTLICEVSGSSTGWTFSWFRDHDHLSDSSRGAGGSYTLSPAALQHTGVYTCRAERGRPAYYTRHSSTQPLWVTGVSASVSLVVCPSRSQHFSSDSLSLSCEDQSNSAGWAVRRYTDKDTKTCSNQTGSPCVIESLSTSDTGVYWCQSESGEKRHPRNITVHDGEVILVSSVDPVIEGETLTLHCLHRYTNSPILSADFYKDGSLVQNQTTGEMNITTVSKSHEGFYYCKTERGQSLHSWISVRAPQSSSLLVIGVCVGLSFFLLFLVSLVLLWRHKNNKDQHRITQQTSDSNRSGESHVENSPLQPGSDHIYDDVTAVNSGDKDPVPSSDITYSAVTVIKKRSVDKDNTTPESNNVMYSEVGTKVKKFKSKDTITAGPSDLTYAQINVQDKKKSKGKGAGHADVLIEMKSKEKHRGKSSESGDTLYSELNHNTDKGADPEVGNATYAQVFKKKGHKKNKSRKNFVTTVQ</sequence>
<feature type="domain" description="Ig-like" evidence="5">
    <location>
        <begin position="362"/>
        <end position="449"/>
    </location>
</feature>
<feature type="region of interest" description="Disordered" evidence="3">
    <location>
        <begin position="1344"/>
        <end position="1392"/>
    </location>
</feature>
<dbReference type="InterPro" id="IPR036179">
    <property type="entry name" value="Ig-like_dom_sf"/>
</dbReference>
<dbReference type="InterPro" id="IPR013783">
    <property type="entry name" value="Ig-like_fold"/>
</dbReference>
<keyword evidence="4" id="KW-0472">Membrane</keyword>
<protein>
    <recommendedName>
        <fullName evidence="5">Ig-like domain-containing protein</fullName>
    </recommendedName>
</protein>